<evidence type="ECO:0000256" key="4">
    <source>
        <dbReference type="ARBA" id="ARBA00023242"/>
    </source>
</evidence>
<name>A0AA40B107_9PEZI</name>
<evidence type="ECO:0000256" key="1">
    <source>
        <dbReference type="ARBA" id="ARBA00023015"/>
    </source>
</evidence>
<protein>
    <submittedName>
        <fullName evidence="7">Mating-type protein A-1</fullName>
    </submittedName>
</protein>
<evidence type="ECO:0000256" key="5">
    <source>
        <dbReference type="RuleBase" id="RU003516"/>
    </source>
</evidence>
<keyword evidence="2 5" id="KW-0238">DNA-binding</keyword>
<dbReference type="Proteomes" id="UP001172102">
    <property type="component" value="Unassembled WGS sequence"/>
</dbReference>
<dbReference type="GO" id="GO:0005634">
    <property type="term" value="C:nucleus"/>
    <property type="evidence" value="ECO:0007669"/>
    <property type="project" value="UniProtKB-SubCell"/>
</dbReference>
<feature type="non-terminal residue" evidence="7">
    <location>
        <position position="1"/>
    </location>
</feature>
<dbReference type="GO" id="GO:0008301">
    <property type="term" value="F:DNA binding, bending"/>
    <property type="evidence" value="ECO:0007669"/>
    <property type="project" value="InterPro"/>
</dbReference>
<dbReference type="Pfam" id="PF04769">
    <property type="entry name" value="MATalpha_HMGbox"/>
    <property type="match status" value="1"/>
</dbReference>
<evidence type="ECO:0000313" key="7">
    <source>
        <dbReference type="EMBL" id="KAK0725641.1"/>
    </source>
</evidence>
<dbReference type="EMBL" id="JAUKUA010000002">
    <property type="protein sequence ID" value="KAK0725641.1"/>
    <property type="molecule type" value="Genomic_DNA"/>
</dbReference>
<keyword evidence="1 5" id="KW-0805">Transcription regulation</keyword>
<organism evidence="7 8">
    <name type="scientific">Lasiosphaeris hirsuta</name>
    <dbReference type="NCBI Taxonomy" id="260670"/>
    <lineage>
        <taxon>Eukaryota</taxon>
        <taxon>Fungi</taxon>
        <taxon>Dikarya</taxon>
        <taxon>Ascomycota</taxon>
        <taxon>Pezizomycotina</taxon>
        <taxon>Sordariomycetes</taxon>
        <taxon>Sordariomycetidae</taxon>
        <taxon>Sordariales</taxon>
        <taxon>Lasiosphaeriaceae</taxon>
        <taxon>Lasiosphaeris</taxon>
    </lineage>
</organism>
<comment type="caution">
    <text evidence="7">The sequence shown here is derived from an EMBL/GenBank/DDBJ whole genome shotgun (WGS) entry which is preliminary data.</text>
</comment>
<keyword evidence="3 5" id="KW-0804">Transcription</keyword>
<dbReference type="InterPro" id="IPR006856">
    <property type="entry name" value="MATalpha_HMGbox"/>
</dbReference>
<proteinExistence type="inferred from homology"/>
<feature type="non-terminal residue" evidence="7">
    <location>
        <position position="118"/>
    </location>
</feature>
<keyword evidence="4 5" id="KW-0539">Nucleus</keyword>
<keyword evidence="8" id="KW-1185">Reference proteome</keyword>
<evidence type="ECO:0000313" key="8">
    <source>
        <dbReference type="Proteomes" id="UP001172102"/>
    </source>
</evidence>
<dbReference type="PROSITE" id="PS51325">
    <property type="entry name" value="ALPHA_BOX"/>
    <property type="match status" value="1"/>
</dbReference>
<feature type="domain" description="Alpha box" evidence="6">
    <location>
        <begin position="1"/>
        <end position="43"/>
    </location>
</feature>
<evidence type="ECO:0000256" key="3">
    <source>
        <dbReference type="ARBA" id="ARBA00023163"/>
    </source>
</evidence>
<comment type="subcellular location">
    <subcellularLocation>
        <location evidence="5">Nucleus</location>
    </subcellularLocation>
</comment>
<gene>
    <name evidence="7" type="ORF">B0H67DRAFT_446004</name>
</gene>
<evidence type="ECO:0000259" key="6">
    <source>
        <dbReference type="PROSITE" id="PS51325"/>
    </source>
</evidence>
<accession>A0AA40B107</accession>
<dbReference type="AlphaFoldDB" id="A0AA40B107"/>
<evidence type="ECO:0000256" key="2">
    <source>
        <dbReference type="ARBA" id="ARBA00023125"/>
    </source>
</evidence>
<reference evidence="7" key="1">
    <citation type="submission" date="2023-06" db="EMBL/GenBank/DDBJ databases">
        <title>Genome-scale phylogeny and comparative genomics of the fungal order Sordariales.</title>
        <authorList>
            <consortium name="Lawrence Berkeley National Laboratory"/>
            <person name="Hensen N."/>
            <person name="Bonometti L."/>
            <person name="Westerberg I."/>
            <person name="Brannstrom I.O."/>
            <person name="Guillou S."/>
            <person name="Cros-Aarteil S."/>
            <person name="Calhoun S."/>
            <person name="Haridas S."/>
            <person name="Kuo A."/>
            <person name="Mondo S."/>
            <person name="Pangilinan J."/>
            <person name="Riley R."/>
            <person name="Labutti K."/>
            <person name="Andreopoulos B."/>
            <person name="Lipzen A."/>
            <person name="Chen C."/>
            <person name="Yanf M."/>
            <person name="Daum C."/>
            <person name="Ng V."/>
            <person name="Clum A."/>
            <person name="Steindorff A."/>
            <person name="Ohm R."/>
            <person name="Martin F."/>
            <person name="Silar P."/>
            <person name="Natvig D."/>
            <person name="Lalanne C."/>
            <person name="Gautier V."/>
            <person name="Ament-Velasquez S.L."/>
            <person name="Kruys A."/>
            <person name="Hutchinson M.I."/>
            <person name="Powell A.J."/>
            <person name="Barry K."/>
            <person name="Miller A.N."/>
            <person name="Grigoriev I.V."/>
            <person name="Debuchy R."/>
            <person name="Gladieux P."/>
            <person name="Thoren M.H."/>
            <person name="Johannesson H."/>
        </authorList>
    </citation>
    <scope>NUCLEOTIDE SEQUENCE</scope>
    <source>
        <strain evidence="7">SMH4607-1</strain>
    </source>
</reference>
<sequence length="118" mass="13525">AYYSSLFSHLPQKQRSPMLTSLWQHDPFHNEWHFLTGVYSTLRNLLNQENISFKDWISSAVEPLGIPVKGKYMQLLGWKVANNTVTRDQIQAVKPALKPIDELGLFSQCLKKLTVANP</sequence>
<comment type="similarity">
    <text evidence="5">Belongs to the MATALPHA1 family.</text>
</comment>
<dbReference type="GO" id="GO:0045895">
    <property type="term" value="P:positive regulation of mating-type specific transcription, DNA-templated"/>
    <property type="evidence" value="ECO:0007669"/>
    <property type="project" value="InterPro"/>
</dbReference>